<dbReference type="RefSeq" id="WP_303304340.1">
    <property type="nucleotide sequence ID" value="NZ_BAABDA010000003.1"/>
</dbReference>
<keyword evidence="2" id="KW-1185">Reference proteome</keyword>
<evidence type="ECO:0000313" key="1">
    <source>
        <dbReference type="EMBL" id="MDO5977006.1"/>
    </source>
</evidence>
<accession>A0ABT8WVT3</accession>
<organism evidence="1 2">
    <name type="scientific">Flavivirga jejuensis</name>
    <dbReference type="NCBI Taxonomy" id="870487"/>
    <lineage>
        <taxon>Bacteria</taxon>
        <taxon>Pseudomonadati</taxon>
        <taxon>Bacteroidota</taxon>
        <taxon>Flavobacteriia</taxon>
        <taxon>Flavobacteriales</taxon>
        <taxon>Flavobacteriaceae</taxon>
        <taxon>Flavivirga</taxon>
    </lineage>
</organism>
<proteinExistence type="predicted"/>
<reference evidence="1" key="1">
    <citation type="submission" date="2023-07" db="EMBL/GenBank/DDBJ databases">
        <title>Two novel species in the genus Flavivirga.</title>
        <authorList>
            <person name="Kwon K."/>
        </authorList>
    </citation>
    <scope>NUCLEOTIDE SEQUENCE</scope>
    <source>
        <strain evidence="1">KACC 14158</strain>
    </source>
</reference>
<dbReference type="EMBL" id="JAUOEL010000011">
    <property type="protein sequence ID" value="MDO5977006.1"/>
    <property type="molecule type" value="Genomic_DNA"/>
</dbReference>
<comment type="caution">
    <text evidence="1">The sequence shown here is derived from an EMBL/GenBank/DDBJ whole genome shotgun (WGS) entry which is preliminary data.</text>
</comment>
<protein>
    <submittedName>
        <fullName evidence="1">Uncharacterized protein</fullName>
    </submittedName>
</protein>
<gene>
    <name evidence="1" type="ORF">Q4Q40_22640</name>
</gene>
<name>A0ABT8WVT3_9FLAO</name>
<evidence type="ECO:0000313" key="2">
    <source>
        <dbReference type="Proteomes" id="UP001176806"/>
    </source>
</evidence>
<dbReference type="Proteomes" id="UP001176806">
    <property type="component" value="Unassembled WGS sequence"/>
</dbReference>
<sequence>MKHIIILLFFVLTHSSTFSQSKDSLHLLIHNKWTPYLQQRWLDKDTFYLKSMLSIKSDFVKSLKEYDIVLPNEDVDILLDDEKYRNLISFDSNFNVRHDIYSRCLVGETIYHIFNFNYYKGKILICYSKAPWKEEKKNFTKYYSILRWDNDYLMFKKE</sequence>